<protein>
    <recommendedName>
        <fullName evidence="1">Reverse transcriptase zinc-binding domain-containing protein</fullName>
    </recommendedName>
</protein>
<name>A0AAD8TS53_LOLMU</name>
<proteinExistence type="predicted"/>
<comment type="caution">
    <text evidence="2">The sequence shown here is derived from an EMBL/GenBank/DDBJ whole genome shotgun (WGS) entry which is preliminary data.</text>
</comment>
<keyword evidence="3" id="KW-1185">Reference proteome</keyword>
<dbReference type="AlphaFoldDB" id="A0AAD8TS53"/>
<evidence type="ECO:0000313" key="2">
    <source>
        <dbReference type="EMBL" id="KAK1686908.1"/>
    </source>
</evidence>
<accession>A0AAD8TS53</accession>
<gene>
    <name evidence="2" type="ORF">QYE76_047756</name>
</gene>
<sequence length="214" mass="23496">MPSFATRFPALFSHSARQHASVASVVTQGLDLQARLTTVAGAELATGHLPGSPPRQLRLCCLRTPTKVKIFMYLVDIDRLSTRANLFYKGCAPSDGCAARPLPETGRHLFFDCPRAAAVWNRLDVPIPAGSFSLWDLPVPASTSLSTWSFILAAILWSIWKSRNNLVFNGVSHSTGSTLRRAGDGIAVWRWWLRPADRAPLDSLRAFILARAVT</sequence>
<feature type="domain" description="Reverse transcriptase zinc-binding" evidence="1">
    <location>
        <begin position="63"/>
        <end position="120"/>
    </location>
</feature>
<dbReference type="EMBL" id="JAUUTY010000002">
    <property type="protein sequence ID" value="KAK1686908.1"/>
    <property type="molecule type" value="Genomic_DNA"/>
</dbReference>
<dbReference type="Pfam" id="PF13966">
    <property type="entry name" value="zf-RVT"/>
    <property type="match status" value="1"/>
</dbReference>
<dbReference type="InterPro" id="IPR026960">
    <property type="entry name" value="RVT-Znf"/>
</dbReference>
<reference evidence="2" key="1">
    <citation type="submission" date="2023-07" db="EMBL/GenBank/DDBJ databases">
        <title>A chromosome-level genome assembly of Lolium multiflorum.</title>
        <authorList>
            <person name="Chen Y."/>
            <person name="Copetti D."/>
            <person name="Kolliker R."/>
            <person name="Studer B."/>
        </authorList>
    </citation>
    <scope>NUCLEOTIDE SEQUENCE</scope>
    <source>
        <strain evidence="2">02402/16</strain>
        <tissue evidence="2">Leaf</tissue>
    </source>
</reference>
<organism evidence="2 3">
    <name type="scientific">Lolium multiflorum</name>
    <name type="common">Italian ryegrass</name>
    <name type="synonym">Lolium perenne subsp. multiflorum</name>
    <dbReference type="NCBI Taxonomy" id="4521"/>
    <lineage>
        <taxon>Eukaryota</taxon>
        <taxon>Viridiplantae</taxon>
        <taxon>Streptophyta</taxon>
        <taxon>Embryophyta</taxon>
        <taxon>Tracheophyta</taxon>
        <taxon>Spermatophyta</taxon>
        <taxon>Magnoliopsida</taxon>
        <taxon>Liliopsida</taxon>
        <taxon>Poales</taxon>
        <taxon>Poaceae</taxon>
        <taxon>BOP clade</taxon>
        <taxon>Pooideae</taxon>
        <taxon>Poodae</taxon>
        <taxon>Poeae</taxon>
        <taxon>Poeae Chloroplast Group 2 (Poeae type)</taxon>
        <taxon>Loliodinae</taxon>
        <taxon>Loliinae</taxon>
        <taxon>Lolium</taxon>
    </lineage>
</organism>
<dbReference type="Proteomes" id="UP001231189">
    <property type="component" value="Unassembled WGS sequence"/>
</dbReference>
<evidence type="ECO:0000259" key="1">
    <source>
        <dbReference type="Pfam" id="PF13966"/>
    </source>
</evidence>
<evidence type="ECO:0000313" key="3">
    <source>
        <dbReference type="Proteomes" id="UP001231189"/>
    </source>
</evidence>